<protein>
    <submittedName>
        <fullName evidence="2">Uncharacterized protein</fullName>
    </submittedName>
</protein>
<organism evidence="2 3">
    <name type="scientific">Necator americanus</name>
    <name type="common">Human hookworm</name>
    <dbReference type="NCBI Taxonomy" id="51031"/>
    <lineage>
        <taxon>Eukaryota</taxon>
        <taxon>Metazoa</taxon>
        <taxon>Ecdysozoa</taxon>
        <taxon>Nematoda</taxon>
        <taxon>Chromadorea</taxon>
        <taxon>Rhabditida</taxon>
        <taxon>Rhabditina</taxon>
        <taxon>Rhabditomorpha</taxon>
        <taxon>Strongyloidea</taxon>
        <taxon>Ancylostomatidae</taxon>
        <taxon>Bunostominae</taxon>
        <taxon>Necator</taxon>
    </lineage>
</organism>
<name>A0ABR1C0M1_NECAM</name>
<proteinExistence type="predicted"/>
<reference evidence="2 3" key="1">
    <citation type="submission" date="2023-08" db="EMBL/GenBank/DDBJ databases">
        <title>A Necator americanus chromosomal reference genome.</title>
        <authorList>
            <person name="Ilik V."/>
            <person name="Petrzelkova K.J."/>
            <person name="Pardy F."/>
            <person name="Fuh T."/>
            <person name="Niatou-Singa F.S."/>
            <person name="Gouil Q."/>
            <person name="Baker L."/>
            <person name="Ritchie M.E."/>
            <person name="Jex A.R."/>
            <person name="Gazzola D."/>
            <person name="Li H."/>
            <person name="Toshio Fujiwara R."/>
            <person name="Zhan B."/>
            <person name="Aroian R.V."/>
            <person name="Pafco B."/>
            <person name="Schwarz E.M."/>
        </authorList>
    </citation>
    <scope>NUCLEOTIDE SEQUENCE [LARGE SCALE GENOMIC DNA]</scope>
    <source>
        <strain evidence="2 3">Aroian</strain>
        <tissue evidence="2">Whole animal</tissue>
    </source>
</reference>
<evidence type="ECO:0000313" key="3">
    <source>
        <dbReference type="Proteomes" id="UP001303046"/>
    </source>
</evidence>
<keyword evidence="3" id="KW-1185">Reference proteome</keyword>
<dbReference type="Proteomes" id="UP001303046">
    <property type="component" value="Unassembled WGS sequence"/>
</dbReference>
<comment type="caution">
    <text evidence="2">The sequence shown here is derived from an EMBL/GenBank/DDBJ whole genome shotgun (WGS) entry which is preliminary data.</text>
</comment>
<dbReference type="EMBL" id="JAVFWL010000002">
    <property type="protein sequence ID" value="KAK6732109.1"/>
    <property type="molecule type" value="Genomic_DNA"/>
</dbReference>
<accession>A0ABR1C0M1</accession>
<feature type="region of interest" description="Disordered" evidence="1">
    <location>
        <begin position="38"/>
        <end position="65"/>
    </location>
</feature>
<feature type="region of interest" description="Disordered" evidence="1">
    <location>
        <begin position="1"/>
        <end position="22"/>
    </location>
</feature>
<gene>
    <name evidence="2" type="primary">Necator_chrII.g4264</name>
    <name evidence="2" type="ORF">RB195_016472</name>
</gene>
<evidence type="ECO:0000313" key="2">
    <source>
        <dbReference type="EMBL" id="KAK6732109.1"/>
    </source>
</evidence>
<feature type="compositionally biased region" description="Polar residues" evidence="1">
    <location>
        <begin position="43"/>
        <end position="65"/>
    </location>
</feature>
<evidence type="ECO:0000256" key="1">
    <source>
        <dbReference type="SAM" id="MobiDB-lite"/>
    </source>
</evidence>
<sequence length="110" mass="11774">MNGVAALKQRQQPGPSTADWARAPLRSELSSAGLFTSHAEALTSKTSPGRETPTLSKTPPFSTLSKRIRRSTPTVLRRDSGVAVQQMSVASRLSAAEKCWLDGSLTPLLL</sequence>